<evidence type="ECO:0000256" key="1">
    <source>
        <dbReference type="SAM" id="MobiDB-lite"/>
    </source>
</evidence>
<organism evidence="2 3">
    <name type="scientific">Pogonophryne albipinna</name>
    <dbReference type="NCBI Taxonomy" id="1090488"/>
    <lineage>
        <taxon>Eukaryota</taxon>
        <taxon>Metazoa</taxon>
        <taxon>Chordata</taxon>
        <taxon>Craniata</taxon>
        <taxon>Vertebrata</taxon>
        <taxon>Euteleostomi</taxon>
        <taxon>Actinopterygii</taxon>
        <taxon>Neopterygii</taxon>
        <taxon>Teleostei</taxon>
        <taxon>Neoteleostei</taxon>
        <taxon>Acanthomorphata</taxon>
        <taxon>Eupercaria</taxon>
        <taxon>Perciformes</taxon>
        <taxon>Notothenioidei</taxon>
        <taxon>Pogonophryne</taxon>
    </lineage>
</organism>
<dbReference type="EMBL" id="JAPTMU010000019">
    <property type="protein sequence ID" value="KAJ4927541.1"/>
    <property type="molecule type" value="Genomic_DNA"/>
</dbReference>
<dbReference type="AlphaFoldDB" id="A0AAD6AMH9"/>
<evidence type="ECO:0000313" key="3">
    <source>
        <dbReference type="Proteomes" id="UP001219934"/>
    </source>
</evidence>
<comment type="caution">
    <text evidence="2">The sequence shown here is derived from an EMBL/GenBank/DDBJ whole genome shotgun (WGS) entry which is preliminary data.</text>
</comment>
<keyword evidence="3" id="KW-1185">Reference proteome</keyword>
<accession>A0AAD6AMH9</accession>
<gene>
    <name evidence="2" type="ORF">JOQ06_015268</name>
</gene>
<evidence type="ECO:0000313" key="2">
    <source>
        <dbReference type="EMBL" id="KAJ4927541.1"/>
    </source>
</evidence>
<reference evidence="2" key="1">
    <citation type="submission" date="2022-11" db="EMBL/GenBank/DDBJ databases">
        <title>Chromosome-level genome of Pogonophryne albipinna.</title>
        <authorList>
            <person name="Jo E."/>
        </authorList>
    </citation>
    <scope>NUCLEOTIDE SEQUENCE</scope>
    <source>
        <strain evidence="2">SGF0006</strain>
        <tissue evidence="2">Muscle</tissue>
    </source>
</reference>
<proteinExistence type="predicted"/>
<feature type="region of interest" description="Disordered" evidence="1">
    <location>
        <begin position="52"/>
        <end position="73"/>
    </location>
</feature>
<protein>
    <submittedName>
        <fullName evidence="2">Uncharacterized protein</fullName>
    </submittedName>
</protein>
<dbReference type="Proteomes" id="UP001219934">
    <property type="component" value="Unassembled WGS sequence"/>
</dbReference>
<feature type="compositionally biased region" description="Basic and acidic residues" evidence="1">
    <location>
        <begin position="52"/>
        <end position="67"/>
    </location>
</feature>
<name>A0AAD6AMH9_9TELE</name>
<sequence>MSRPVPSPPLHWHITLDISREFGAAMITAIAFGEPGANSNKGVLGQRTATRIIERGQDEAKPREIPERPASGI</sequence>